<organism evidence="1 2">
    <name type="scientific">Botryotinia fuckeliana (strain T4)</name>
    <name type="common">Noble rot fungus</name>
    <name type="synonym">Botrytis cinerea</name>
    <dbReference type="NCBI Taxonomy" id="999810"/>
    <lineage>
        <taxon>Eukaryota</taxon>
        <taxon>Fungi</taxon>
        <taxon>Dikarya</taxon>
        <taxon>Ascomycota</taxon>
        <taxon>Pezizomycotina</taxon>
        <taxon>Leotiomycetes</taxon>
        <taxon>Helotiales</taxon>
        <taxon>Sclerotiniaceae</taxon>
        <taxon>Botrytis</taxon>
    </lineage>
</organism>
<dbReference type="EMBL" id="FQ790352">
    <property type="protein sequence ID" value="CCD54820.1"/>
    <property type="molecule type" value="Genomic_DNA"/>
</dbReference>
<dbReference type="AlphaFoldDB" id="G2YTR0"/>
<sequence length="58" mass="7211">MAWRSPRDRPWYQRVFMKKYVEKARLCETAHHRSFLIKYSQYARYYNACGLWDSIYVA</sequence>
<dbReference type="HOGENOM" id="CLU_2978891_0_0_1"/>
<name>G2YTR0_BOTF4</name>
<evidence type="ECO:0000313" key="2">
    <source>
        <dbReference type="Proteomes" id="UP000008177"/>
    </source>
</evidence>
<proteinExistence type="predicted"/>
<dbReference type="Proteomes" id="UP000008177">
    <property type="component" value="Unplaced contigs"/>
</dbReference>
<protein>
    <submittedName>
        <fullName evidence="1">Uncharacterized protein</fullName>
    </submittedName>
</protein>
<reference evidence="2" key="1">
    <citation type="journal article" date="2011" name="PLoS Genet.">
        <title>Genomic analysis of the necrotrophic fungal pathogens Sclerotinia sclerotiorum and Botrytis cinerea.</title>
        <authorList>
            <person name="Amselem J."/>
            <person name="Cuomo C.A."/>
            <person name="van Kan J.A."/>
            <person name="Viaud M."/>
            <person name="Benito E.P."/>
            <person name="Couloux A."/>
            <person name="Coutinho P.M."/>
            <person name="de Vries R.P."/>
            <person name="Dyer P.S."/>
            <person name="Fillinger S."/>
            <person name="Fournier E."/>
            <person name="Gout L."/>
            <person name="Hahn M."/>
            <person name="Kohn L."/>
            <person name="Lapalu N."/>
            <person name="Plummer K.M."/>
            <person name="Pradier J.M."/>
            <person name="Quevillon E."/>
            <person name="Sharon A."/>
            <person name="Simon A."/>
            <person name="ten Have A."/>
            <person name="Tudzynski B."/>
            <person name="Tudzynski P."/>
            <person name="Wincker P."/>
            <person name="Andrew M."/>
            <person name="Anthouard V."/>
            <person name="Beever R.E."/>
            <person name="Beffa R."/>
            <person name="Benoit I."/>
            <person name="Bouzid O."/>
            <person name="Brault B."/>
            <person name="Chen Z."/>
            <person name="Choquer M."/>
            <person name="Collemare J."/>
            <person name="Cotton P."/>
            <person name="Danchin E.G."/>
            <person name="Da Silva C."/>
            <person name="Gautier A."/>
            <person name="Giraud C."/>
            <person name="Giraud T."/>
            <person name="Gonzalez C."/>
            <person name="Grossetete S."/>
            <person name="Guldener U."/>
            <person name="Henrissat B."/>
            <person name="Howlett B.J."/>
            <person name="Kodira C."/>
            <person name="Kretschmer M."/>
            <person name="Lappartient A."/>
            <person name="Leroch M."/>
            <person name="Levis C."/>
            <person name="Mauceli E."/>
            <person name="Neuveglise C."/>
            <person name="Oeser B."/>
            <person name="Pearson M."/>
            <person name="Poulain J."/>
            <person name="Poussereau N."/>
            <person name="Quesneville H."/>
            <person name="Rascle C."/>
            <person name="Schumacher J."/>
            <person name="Segurens B."/>
            <person name="Sexton A."/>
            <person name="Silva E."/>
            <person name="Sirven C."/>
            <person name="Soanes D.M."/>
            <person name="Talbot N.J."/>
            <person name="Templeton M."/>
            <person name="Yandava C."/>
            <person name="Yarden O."/>
            <person name="Zeng Q."/>
            <person name="Rollins J.A."/>
            <person name="Lebrun M.H."/>
            <person name="Dickman M."/>
        </authorList>
    </citation>
    <scope>NUCLEOTIDE SEQUENCE [LARGE SCALE GENOMIC DNA]</scope>
    <source>
        <strain evidence="2">T4</strain>
    </source>
</reference>
<gene>
    <name evidence="1" type="ORF">BofuT4_uP161090.1</name>
</gene>
<accession>G2YTR0</accession>
<dbReference type="InParanoid" id="G2YTR0"/>
<evidence type="ECO:0000313" key="1">
    <source>
        <dbReference type="EMBL" id="CCD54820.1"/>
    </source>
</evidence>